<dbReference type="InterPro" id="IPR036942">
    <property type="entry name" value="Beta-barrel_TonB_sf"/>
</dbReference>
<dbReference type="PROSITE" id="PS52016">
    <property type="entry name" value="TONB_DEPENDENT_REC_3"/>
    <property type="match status" value="1"/>
</dbReference>
<evidence type="ECO:0000256" key="6">
    <source>
        <dbReference type="ARBA" id="ARBA00022692"/>
    </source>
</evidence>
<evidence type="ECO:0000256" key="10">
    <source>
        <dbReference type="ARBA" id="ARBA00023077"/>
    </source>
</evidence>
<dbReference type="PANTHER" id="PTHR32552:SF68">
    <property type="entry name" value="FERRICHROME OUTER MEMBRANE TRANSPORTER_PHAGE RECEPTOR"/>
    <property type="match status" value="1"/>
</dbReference>
<organism evidence="20 21">
    <name type="scientific">Gallaecimonas xiamenensis 3-C-1</name>
    <dbReference type="NCBI Taxonomy" id="745411"/>
    <lineage>
        <taxon>Bacteria</taxon>
        <taxon>Pseudomonadati</taxon>
        <taxon>Pseudomonadota</taxon>
        <taxon>Gammaproteobacteria</taxon>
        <taxon>Enterobacterales</taxon>
        <taxon>Gallaecimonadaceae</taxon>
        <taxon>Gallaecimonas</taxon>
    </lineage>
</organism>
<dbReference type="OrthoDB" id="6127007at2"/>
<dbReference type="SUPFAM" id="SSF56935">
    <property type="entry name" value="Porins"/>
    <property type="match status" value="1"/>
</dbReference>
<evidence type="ECO:0000256" key="8">
    <source>
        <dbReference type="ARBA" id="ARBA00023004"/>
    </source>
</evidence>
<sequence length="693" mass="77222">MNARTLLSLAVASALFGPQALGAEDNLERITVTGRAQSLYRVDDGSLATKTDTPLARTPQSVQILPLSLIEDQAALEVTDLYRSVSGVSQYNYASVTFRGFRQNEVRYDGVRGDPYADVSTPQLFNIEQVQVLKGPSGALYGAGDPGGLINYVTKKPGYQHDNRLKFTAGNQDFVSGSLELSGPLTEAADQRYRLGLYQDHENPYRWNTDNRRRVLDGGYALDLGQDSTLTLQLTDVTQHQGGARLRGIPADAEGNFLADARWNANEASDFLSLDATVYQARLDHDLSDWLSSNLTVRYFDNTERQQYHEPASADDSDGDGLVDYAERQYRDQTRDNSAGSLTGNLVAELGSHTLLLGGDLARQDEDFYYQRARTADGVVGISYSDPQYGVTDPASYRMRLVTDSKARSLRYGVYVQDQWRLTDAWDLVGSVRLDGFEDKLKDNIGGGEESFHDRGWSYRLGSTYQLSEQLHPYVNLATGYSPQDLSSQQQSKGGPFDPELSKQWEAGLRSDWLNGAINLNLAAYHIERKNILQTDPSDSDRLMALGKVRSKGFEVDLLGDIASNWVLNANYAYNDAVVKEASSGISRSVGKRFANAPRHQFGLWTRYDITAIDSAIALGADYVSEQFDQDGNRIKAYTVFDASWQTHWQAWQFQLNVKNLFDKAYAVSGLLGRTGQFPGERRRLYLSASYRF</sequence>
<comment type="subcellular location">
    <subcellularLocation>
        <location evidence="1 14">Cell outer membrane</location>
        <topology evidence="1 14">Multi-pass membrane protein</topology>
    </subcellularLocation>
</comment>
<protein>
    <submittedName>
        <fullName evidence="20">TonB-dependent siderophore receptor</fullName>
    </submittedName>
</protein>
<dbReference type="InterPro" id="IPR037066">
    <property type="entry name" value="Plug_dom_sf"/>
</dbReference>
<evidence type="ECO:0000256" key="13">
    <source>
        <dbReference type="ARBA" id="ARBA00023237"/>
    </source>
</evidence>
<dbReference type="InterPro" id="IPR012910">
    <property type="entry name" value="Plug_dom"/>
</dbReference>
<keyword evidence="11 14" id="KW-0472">Membrane</keyword>
<dbReference type="InterPro" id="IPR039426">
    <property type="entry name" value="TonB-dep_rcpt-like"/>
</dbReference>
<name>K2J357_9GAMM</name>
<keyword evidence="5" id="KW-0410">Iron transport</keyword>
<dbReference type="GO" id="GO:0015344">
    <property type="term" value="F:siderophore uptake transmembrane transporter activity"/>
    <property type="evidence" value="ECO:0007669"/>
    <property type="project" value="TreeGrafter"/>
</dbReference>
<evidence type="ECO:0000313" key="21">
    <source>
        <dbReference type="Proteomes" id="UP000006755"/>
    </source>
</evidence>
<evidence type="ECO:0000256" key="9">
    <source>
        <dbReference type="ARBA" id="ARBA00023065"/>
    </source>
</evidence>
<evidence type="ECO:0000256" key="17">
    <source>
        <dbReference type="SAM" id="SignalP"/>
    </source>
</evidence>
<keyword evidence="9" id="KW-0406">Ion transport</keyword>
<evidence type="ECO:0000256" key="7">
    <source>
        <dbReference type="ARBA" id="ARBA00022729"/>
    </source>
</evidence>
<dbReference type="eggNOG" id="COG4773">
    <property type="taxonomic scope" value="Bacteria"/>
</dbReference>
<dbReference type="CDD" id="cd01347">
    <property type="entry name" value="ligand_gated_channel"/>
    <property type="match status" value="1"/>
</dbReference>
<dbReference type="RefSeq" id="WP_008482446.1">
    <property type="nucleotide sequence ID" value="NZ_AMRI01000002.1"/>
</dbReference>
<feature type="region of interest" description="Disordered" evidence="16">
    <location>
        <begin position="482"/>
        <end position="501"/>
    </location>
</feature>
<dbReference type="Gene3D" id="2.40.170.20">
    <property type="entry name" value="TonB-dependent receptor, beta-barrel domain"/>
    <property type="match status" value="1"/>
</dbReference>
<evidence type="ECO:0000259" key="18">
    <source>
        <dbReference type="Pfam" id="PF00593"/>
    </source>
</evidence>
<dbReference type="Pfam" id="PF07715">
    <property type="entry name" value="Plug"/>
    <property type="match status" value="1"/>
</dbReference>
<gene>
    <name evidence="20" type="ORF">B3C1_01530</name>
</gene>
<feature type="signal peptide" evidence="17">
    <location>
        <begin position="1"/>
        <end position="22"/>
    </location>
</feature>
<dbReference type="PANTHER" id="PTHR32552">
    <property type="entry name" value="FERRICHROME IRON RECEPTOR-RELATED"/>
    <property type="match status" value="1"/>
</dbReference>
<dbReference type="InterPro" id="IPR010105">
    <property type="entry name" value="TonB_sidphr_rcpt"/>
</dbReference>
<accession>K2J357</accession>
<reference evidence="20 21" key="1">
    <citation type="journal article" date="2012" name="J. Bacteriol.">
        <title>Genome Sequence of Gallaecimonas xiamenensis Type Strain 3-C-1.</title>
        <authorList>
            <person name="Lai Q."/>
            <person name="Wang L."/>
            <person name="Wang W."/>
            <person name="Shao Z."/>
        </authorList>
    </citation>
    <scope>NUCLEOTIDE SEQUENCE [LARGE SCALE GENOMIC DNA]</scope>
    <source>
        <strain evidence="20 21">3-C-1</strain>
    </source>
</reference>
<dbReference type="EMBL" id="AMRI01000002">
    <property type="protein sequence ID" value="EKE77451.1"/>
    <property type="molecule type" value="Genomic_DNA"/>
</dbReference>
<proteinExistence type="inferred from homology"/>
<keyword evidence="7 17" id="KW-0732">Signal</keyword>
<comment type="caution">
    <text evidence="20">The sequence shown here is derived from an EMBL/GenBank/DDBJ whole genome shotgun (WGS) entry which is preliminary data.</text>
</comment>
<keyword evidence="13 14" id="KW-0998">Cell outer membrane</keyword>
<keyword evidence="21" id="KW-1185">Reference proteome</keyword>
<feature type="chain" id="PRO_5003858956" evidence="17">
    <location>
        <begin position="23"/>
        <end position="693"/>
    </location>
</feature>
<evidence type="ECO:0000256" key="4">
    <source>
        <dbReference type="ARBA" id="ARBA00022452"/>
    </source>
</evidence>
<keyword evidence="8" id="KW-0408">Iron</keyword>
<keyword evidence="3 14" id="KW-0813">Transport</keyword>
<evidence type="ECO:0000256" key="12">
    <source>
        <dbReference type="ARBA" id="ARBA00023170"/>
    </source>
</evidence>
<dbReference type="PATRIC" id="fig|745411.4.peg.295"/>
<evidence type="ECO:0000256" key="2">
    <source>
        <dbReference type="ARBA" id="ARBA00009810"/>
    </source>
</evidence>
<dbReference type="Gene3D" id="2.170.130.10">
    <property type="entry name" value="TonB-dependent receptor, plug domain"/>
    <property type="match status" value="1"/>
</dbReference>
<evidence type="ECO:0000259" key="19">
    <source>
        <dbReference type="Pfam" id="PF07715"/>
    </source>
</evidence>
<evidence type="ECO:0000256" key="14">
    <source>
        <dbReference type="PROSITE-ProRule" id="PRU01360"/>
    </source>
</evidence>
<dbReference type="STRING" id="745411.B3C1_01530"/>
<dbReference type="GO" id="GO:0038023">
    <property type="term" value="F:signaling receptor activity"/>
    <property type="evidence" value="ECO:0007669"/>
    <property type="project" value="InterPro"/>
</dbReference>
<evidence type="ECO:0000256" key="1">
    <source>
        <dbReference type="ARBA" id="ARBA00004571"/>
    </source>
</evidence>
<evidence type="ECO:0000256" key="16">
    <source>
        <dbReference type="SAM" id="MobiDB-lite"/>
    </source>
</evidence>
<evidence type="ECO:0000256" key="15">
    <source>
        <dbReference type="RuleBase" id="RU003357"/>
    </source>
</evidence>
<dbReference type="GO" id="GO:0009279">
    <property type="term" value="C:cell outer membrane"/>
    <property type="evidence" value="ECO:0007669"/>
    <property type="project" value="UniProtKB-SubCell"/>
</dbReference>
<dbReference type="Pfam" id="PF00593">
    <property type="entry name" value="TonB_dep_Rec_b-barrel"/>
    <property type="match status" value="1"/>
</dbReference>
<dbReference type="Proteomes" id="UP000006755">
    <property type="component" value="Unassembled WGS sequence"/>
</dbReference>
<dbReference type="GO" id="GO:0015891">
    <property type="term" value="P:siderophore transport"/>
    <property type="evidence" value="ECO:0007669"/>
    <property type="project" value="InterPro"/>
</dbReference>
<keyword evidence="6 14" id="KW-0812">Transmembrane</keyword>
<dbReference type="AlphaFoldDB" id="K2J357"/>
<feature type="compositionally biased region" description="Polar residues" evidence="16">
    <location>
        <begin position="482"/>
        <end position="493"/>
    </location>
</feature>
<evidence type="ECO:0000313" key="20">
    <source>
        <dbReference type="EMBL" id="EKE77451.1"/>
    </source>
</evidence>
<feature type="domain" description="TonB-dependent receptor plug" evidence="19">
    <location>
        <begin position="55"/>
        <end position="148"/>
    </location>
</feature>
<keyword evidence="10 15" id="KW-0798">TonB box</keyword>
<keyword evidence="4 14" id="KW-1134">Transmembrane beta strand</keyword>
<dbReference type="InterPro" id="IPR000531">
    <property type="entry name" value="Beta-barrel_TonB"/>
</dbReference>
<dbReference type="NCBIfam" id="TIGR01783">
    <property type="entry name" value="TonB-siderophor"/>
    <property type="match status" value="1"/>
</dbReference>
<comment type="similarity">
    <text evidence="2 14 15">Belongs to the TonB-dependent receptor family.</text>
</comment>
<evidence type="ECO:0000256" key="5">
    <source>
        <dbReference type="ARBA" id="ARBA00022496"/>
    </source>
</evidence>
<keyword evidence="12 20" id="KW-0675">Receptor</keyword>
<feature type="domain" description="TonB-dependent receptor-like beta-barrel" evidence="18">
    <location>
        <begin position="243"/>
        <end position="661"/>
    </location>
</feature>
<evidence type="ECO:0000256" key="11">
    <source>
        <dbReference type="ARBA" id="ARBA00023136"/>
    </source>
</evidence>
<evidence type="ECO:0000256" key="3">
    <source>
        <dbReference type="ARBA" id="ARBA00022448"/>
    </source>
</evidence>